<keyword evidence="3" id="KW-1133">Transmembrane helix</keyword>
<dbReference type="InterPro" id="IPR050624">
    <property type="entry name" value="HTH-type_Tx_Regulator"/>
</dbReference>
<dbReference type="PROSITE" id="PS50977">
    <property type="entry name" value="HTH_TETR_2"/>
    <property type="match status" value="1"/>
</dbReference>
<dbReference type="PANTHER" id="PTHR43479">
    <property type="entry name" value="ACREF/ENVCD OPERON REPRESSOR-RELATED"/>
    <property type="match status" value="1"/>
</dbReference>
<dbReference type="PANTHER" id="PTHR43479:SF11">
    <property type="entry name" value="ACREF_ENVCD OPERON REPRESSOR-RELATED"/>
    <property type="match status" value="1"/>
</dbReference>
<protein>
    <recommendedName>
        <fullName evidence="4">HTH tetR-type domain-containing protein</fullName>
    </recommendedName>
</protein>
<sequence length="196" mass="22749">MEGKGTKEKIIEEAIELFYEYGFTKASTRQLVGRVGMTSSAIYNHFSNKEEILFDIIKNAGDKVISALNKAIEQHDDPVDCLKHMIDGMLYLFSDGGMRKEIAIFIDELYQLPEDLKELCNRQHRQVFKLFRDQVGKIADINRLNAIDHTVAAFGILGTMLWVYHWFRDNGRLQMKDISEELIRLLLYGLMRREEA</sequence>
<dbReference type="EMBL" id="OJIN01000103">
    <property type="protein sequence ID" value="SPD73612.1"/>
    <property type="molecule type" value="Genomic_DNA"/>
</dbReference>
<feature type="domain" description="HTH tetR-type" evidence="4">
    <location>
        <begin position="4"/>
        <end position="64"/>
    </location>
</feature>
<dbReference type="GO" id="GO:0003677">
    <property type="term" value="F:DNA binding"/>
    <property type="evidence" value="ECO:0007669"/>
    <property type="project" value="UniProtKB-UniRule"/>
</dbReference>
<dbReference type="SUPFAM" id="SSF48498">
    <property type="entry name" value="Tetracyclin repressor-like, C-terminal domain"/>
    <property type="match status" value="1"/>
</dbReference>
<evidence type="ECO:0000256" key="2">
    <source>
        <dbReference type="PROSITE-ProRule" id="PRU00335"/>
    </source>
</evidence>
<dbReference type="Pfam" id="PF17932">
    <property type="entry name" value="TetR_C_24"/>
    <property type="match status" value="1"/>
</dbReference>
<dbReference type="InterPro" id="IPR001647">
    <property type="entry name" value="HTH_TetR"/>
</dbReference>
<dbReference type="InterPro" id="IPR041490">
    <property type="entry name" value="KstR2_TetR_C"/>
</dbReference>
<dbReference type="AlphaFoldDB" id="A0A445MW56"/>
<accession>A0A445MW56</accession>
<dbReference type="Gene3D" id="1.10.357.10">
    <property type="entry name" value="Tetracycline Repressor, domain 2"/>
    <property type="match status" value="1"/>
</dbReference>
<dbReference type="Pfam" id="PF00440">
    <property type="entry name" value="TetR_N"/>
    <property type="match status" value="1"/>
</dbReference>
<dbReference type="InterPro" id="IPR036271">
    <property type="entry name" value="Tet_transcr_reg_TetR-rel_C_sf"/>
</dbReference>
<evidence type="ECO:0000256" key="1">
    <source>
        <dbReference type="ARBA" id="ARBA00023125"/>
    </source>
</evidence>
<evidence type="ECO:0000256" key="3">
    <source>
        <dbReference type="SAM" id="Phobius"/>
    </source>
</evidence>
<feature type="DNA-binding region" description="H-T-H motif" evidence="2">
    <location>
        <begin position="27"/>
        <end position="46"/>
    </location>
</feature>
<dbReference type="PRINTS" id="PR00455">
    <property type="entry name" value="HTHTETR"/>
</dbReference>
<evidence type="ECO:0000259" key="4">
    <source>
        <dbReference type="PROSITE" id="PS50977"/>
    </source>
</evidence>
<evidence type="ECO:0000313" key="5">
    <source>
        <dbReference type="EMBL" id="SPD73612.1"/>
    </source>
</evidence>
<keyword evidence="3" id="KW-0472">Membrane</keyword>
<gene>
    <name evidence="5" type="ORF">PITCH_A1910018</name>
</gene>
<reference evidence="5" key="1">
    <citation type="submission" date="2018-01" db="EMBL/GenBank/DDBJ databases">
        <authorList>
            <person name="Regsiter A."/>
            <person name="William W."/>
        </authorList>
    </citation>
    <scope>NUCLEOTIDE SEQUENCE</scope>
    <source>
        <strain evidence="5">TRIP AH-1</strain>
    </source>
</reference>
<name>A0A445MW56_9BACT</name>
<keyword evidence="3" id="KW-0812">Transmembrane</keyword>
<proteinExistence type="predicted"/>
<dbReference type="SUPFAM" id="SSF46689">
    <property type="entry name" value="Homeodomain-like"/>
    <property type="match status" value="1"/>
</dbReference>
<organism evidence="5">
    <name type="scientific">uncultured Desulfobacterium sp</name>
    <dbReference type="NCBI Taxonomy" id="201089"/>
    <lineage>
        <taxon>Bacteria</taxon>
        <taxon>Pseudomonadati</taxon>
        <taxon>Thermodesulfobacteriota</taxon>
        <taxon>Desulfobacteria</taxon>
        <taxon>Desulfobacterales</taxon>
        <taxon>Desulfobacteriaceae</taxon>
        <taxon>Desulfobacterium</taxon>
        <taxon>environmental samples</taxon>
    </lineage>
</organism>
<dbReference type="InterPro" id="IPR009057">
    <property type="entry name" value="Homeodomain-like_sf"/>
</dbReference>
<keyword evidence="1 2" id="KW-0238">DNA-binding</keyword>
<feature type="transmembrane region" description="Helical" evidence="3">
    <location>
        <begin position="150"/>
        <end position="167"/>
    </location>
</feature>
<dbReference type="Gene3D" id="1.10.10.60">
    <property type="entry name" value="Homeodomain-like"/>
    <property type="match status" value="1"/>
</dbReference>